<dbReference type="KEGG" id="vg:18479813"/>
<dbReference type="Proteomes" id="UP000018806">
    <property type="component" value="Segment"/>
</dbReference>
<dbReference type="EMBL" id="KF713486">
    <property type="protein sequence ID" value="AHB79546.1"/>
    <property type="molecule type" value="Genomic_DNA"/>
</dbReference>
<dbReference type="RefSeq" id="YP_009002666.1">
    <property type="nucleotide sequence ID" value="NC_023498.1"/>
</dbReference>
<reference evidence="1 2" key="1">
    <citation type="submission" date="2013-09" db="EMBL/GenBank/DDBJ databases">
        <authorList>
            <person name="Alapati N."/>
            <person name="Amjadi S."/>
            <person name="Brashears C.B."/>
            <person name="Briell V.C."/>
            <person name="Cody B.J."/>
            <person name="Durham R.J."/>
            <person name="Griffin A.K."/>
            <person name="Henderson M.S."/>
            <person name="Interrante E.J."/>
            <person name="Killingsworth B.W."/>
            <person name="Kolar C.R."/>
            <person name="Lee T."/>
            <person name="Mundhenk S.E."/>
            <person name="Myers M.E."/>
            <person name="Olaniyan O.M."/>
            <person name="Orlando C.M."/>
            <person name="Peterson C.E."/>
            <person name="Riley B.C."/>
            <person name="Sawyer L.E."/>
            <person name="Simitzi N.J."/>
            <person name="St Cyr M.K."/>
            <person name="White R.K."/>
            <person name="Wu H."/>
            <person name="Adair T.L."/>
            <person name="Gibbon B.C."/>
            <person name="Buck G.A."/>
            <person name="Campbell R."/>
            <person name="Carvalho M.R."/>
            <person name="Duckworth R.A."/>
            <person name="Dunn T."/>
            <person name="Halpern C."/>
            <person name="Johnson A."/>
            <person name="Kiflezghi M.G."/>
            <person name="Lee V."/>
            <person name="Loviza R.A."/>
            <person name="Serrano M.G."/>
            <person name="Shah Z.V."/>
            <person name="Sharma K."/>
            <person name="Voegtly L.J."/>
            <person name="Walstead R."/>
            <person name="Wang Y.P."/>
            <person name="Bradley K.W."/>
            <person name="Clarke D.Q."/>
            <person name="Barker L.P."/>
            <person name="Bailey C."/>
            <person name="Asai D.J."/>
            <person name="Bowman C.A."/>
            <person name="Russell D.A."/>
            <person name="Pope W.H."/>
            <person name="Jacobs-Sera D."/>
            <person name="Hendrix R.W."/>
            <person name="Hatfull G.F."/>
        </authorList>
    </citation>
    <scope>NUCLEOTIDE SEQUENCE [LARGE SCALE GENOMIC DNA]</scope>
</reference>
<organism evidence="1 2">
    <name type="scientific">Mycobacterium phage Validus</name>
    <dbReference type="NCBI Taxonomy" id="1414747"/>
    <lineage>
        <taxon>Viruses</taxon>
        <taxon>Duplodnaviria</taxon>
        <taxon>Heunggongvirae</taxon>
        <taxon>Uroviricota</taxon>
        <taxon>Caudoviricetes</taxon>
        <taxon>Weiservirinae</taxon>
        <taxon>Anayavirus</taxon>
        <taxon>Anayavirus validus</taxon>
    </lineage>
</organism>
<keyword evidence="2" id="KW-1185">Reference proteome</keyword>
<evidence type="ECO:0000313" key="1">
    <source>
        <dbReference type="EMBL" id="AHB79546.1"/>
    </source>
</evidence>
<name>V5UPT4_9CAUD</name>
<dbReference type="GeneID" id="18479813"/>
<sequence length="96" mass="10213">MRYRPLDMPYSEHAHIRKLPGVVAECERIAAAARDRAAAIADSQTEIDGAGAGYETETVLGGDRVRVHVRAESGEAIAAEEDVAPLMQVVAELGPS</sequence>
<gene>
    <name evidence="1" type="primary">16</name>
    <name evidence="1" type="ORF">PBI_VALIDUS_16</name>
</gene>
<proteinExistence type="predicted"/>
<evidence type="ECO:0000313" key="2">
    <source>
        <dbReference type="Proteomes" id="UP000018806"/>
    </source>
</evidence>
<dbReference type="OrthoDB" id="17992at10239"/>
<accession>V5UPT4</accession>
<protein>
    <recommendedName>
        <fullName evidence="3">Head-to-tail connector protein</fullName>
    </recommendedName>
</protein>
<evidence type="ECO:0008006" key="3">
    <source>
        <dbReference type="Google" id="ProtNLM"/>
    </source>
</evidence>